<evidence type="ECO:0000313" key="1">
    <source>
        <dbReference type="EMBL" id="BAD94679.1"/>
    </source>
</evidence>
<reference evidence="1" key="1">
    <citation type="submission" date="2005-03" db="EMBL/GenBank/DDBJ databases">
        <title>Large-scale analysis of RIKEN Arabidopsis full-length (RAFL) cDNAs.</title>
        <authorList>
            <person name="Totoki Y."/>
            <person name="Seki M."/>
            <person name="Ishida J."/>
            <person name="Nakajima M."/>
            <person name="Enju A."/>
            <person name="Kamiya A."/>
            <person name="Narusaka M."/>
            <person name="Shin-i T."/>
            <person name="Nakagawa M."/>
            <person name="Sakamoto N."/>
            <person name="Oishi K."/>
            <person name="Kohara Y."/>
            <person name="Kobayashi M."/>
            <person name="Toyoda A."/>
            <person name="Sakaki Y."/>
            <person name="Sakurai T."/>
            <person name="Iida K."/>
            <person name="Akiyama K."/>
            <person name="Satou M."/>
            <person name="Toyoda T."/>
            <person name="Konagaya A."/>
            <person name="Carninci P."/>
            <person name="Kawai J."/>
            <person name="Hayashizaki Y."/>
            <person name="Shinozaki K."/>
        </authorList>
    </citation>
    <scope>NUCLEOTIDE SEQUENCE</scope>
</reference>
<protein>
    <submittedName>
        <fullName evidence="1">Uncharacterized protein</fullName>
    </submittedName>
</protein>
<organism evidence="1">
    <name type="scientific">Arabidopsis thaliana</name>
    <name type="common">Mouse-ear cress</name>
    <dbReference type="NCBI Taxonomy" id="3702"/>
    <lineage>
        <taxon>Eukaryota</taxon>
        <taxon>Viridiplantae</taxon>
        <taxon>Streptophyta</taxon>
        <taxon>Embryophyta</taxon>
        <taxon>Tracheophyta</taxon>
        <taxon>Spermatophyta</taxon>
        <taxon>Magnoliopsida</taxon>
        <taxon>eudicotyledons</taxon>
        <taxon>Gunneridae</taxon>
        <taxon>Pentapetalae</taxon>
        <taxon>rosids</taxon>
        <taxon>malvids</taxon>
        <taxon>Brassicales</taxon>
        <taxon>Brassicaceae</taxon>
        <taxon>Camelineae</taxon>
        <taxon>Arabidopsis</taxon>
    </lineage>
</organism>
<name>Q56Y33_ARATH</name>
<accession>Q56Y33</accession>
<proteinExistence type="evidence at transcript level"/>
<dbReference type="EMBL" id="AK221490">
    <property type="protein sequence ID" value="BAD94679.1"/>
    <property type="molecule type" value="mRNA"/>
</dbReference>
<dbReference type="AlphaFoldDB" id="Q56Y33"/>
<sequence>MMLIYHDEEWKYHSKKYYMNTLKGSWRCKFLNKNRKRCDPIGFPDVPAMLGVTVEKSMC</sequence>